<feature type="signal peptide" evidence="1">
    <location>
        <begin position="1"/>
        <end position="20"/>
    </location>
</feature>
<feature type="chain" id="PRO_5024827499" description="GerMN domain-containing protein" evidence="1">
    <location>
        <begin position="21"/>
        <end position="165"/>
    </location>
</feature>
<dbReference type="RefSeq" id="WP_153510200.1">
    <property type="nucleotide sequence ID" value="NZ_CP045652.1"/>
</dbReference>
<keyword evidence="1" id="KW-0732">Signal</keyword>
<sequence>MKIKAWTLLLLCIITLTAIAHPFYVSISTVEYNSSNKQIELSCRIFYNDLEVALQNQIKQKIDVINPKNRAVADSAIARYVRTNFRIQVNGVIKPLKFVGYEIEDDVAWCYLESPQLQPVTSIKIINQLLYQDFKTQSNIMHVTINGKRQSIKLDNPKRTAEFSF</sequence>
<evidence type="ECO:0008006" key="4">
    <source>
        <dbReference type="Google" id="ProtNLM"/>
    </source>
</evidence>
<name>A0A5Q0QDS1_9SPHI</name>
<keyword evidence="3" id="KW-1185">Reference proteome</keyword>
<dbReference type="AlphaFoldDB" id="A0A5Q0QDS1"/>
<gene>
    <name evidence="2" type="ORF">GFH32_05905</name>
</gene>
<dbReference type="KEGG" id="sphe:GFH32_05905"/>
<dbReference type="Pfam" id="PF20420">
    <property type="entry name" value="DUF6702"/>
    <property type="match status" value="1"/>
</dbReference>
<evidence type="ECO:0000313" key="3">
    <source>
        <dbReference type="Proteomes" id="UP000326921"/>
    </source>
</evidence>
<organism evidence="2 3">
    <name type="scientific">Sphingobacterium zhuxiongii</name>
    <dbReference type="NCBI Taxonomy" id="2662364"/>
    <lineage>
        <taxon>Bacteria</taxon>
        <taxon>Pseudomonadati</taxon>
        <taxon>Bacteroidota</taxon>
        <taxon>Sphingobacteriia</taxon>
        <taxon>Sphingobacteriales</taxon>
        <taxon>Sphingobacteriaceae</taxon>
        <taxon>Sphingobacterium</taxon>
    </lineage>
</organism>
<dbReference type="EMBL" id="CP045652">
    <property type="protein sequence ID" value="QGA25878.1"/>
    <property type="molecule type" value="Genomic_DNA"/>
</dbReference>
<reference evidence="2 3" key="1">
    <citation type="submission" date="2019-10" db="EMBL/GenBank/DDBJ databases">
        <authorList>
            <person name="Dong K."/>
        </authorList>
    </citation>
    <scope>NUCLEOTIDE SEQUENCE [LARGE SCALE GENOMIC DNA]</scope>
    <source>
        <strain evidence="3">dk4302</strain>
    </source>
</reference>
<dbReference type="Proteomes" id="UP000326921">
    <property type="component" value="Chromosome"/>
</dbReference>
<dbReference type="InterPro" id="IPR046525">
    <property type="entry name" value="DUF6702"/>
</dbReference>
<evidence type="ECO:0000313" key="2">
    <source>
        <dbReference type="EMBL" id="QGA25878.1"/>
    </source>
</evidence>
<protein>
    <recommendedName>
        <fullName evidence="4">GerMN domain-containing protein</fullName>
    </recommendedName>
</protein>
<evidence type="ECO:0000256" key="1">
    <source>
        <dbReference type="SAM" id="SignalP"/>
    </source>
</evidence>
<accession>A0A5Q0QDS1</accession>
<proteinExistence type="predicted"/>